<dbReference type="SUPFAM" id="SSF46689">
    <property type="entry name" value="Homeodomain-like"/>
    <property type="match status" value="2"/>
</dbReference>
<dbReference type="Gene3D" id="3.40.50.880">
    <property type="match status" value="1"/>
</dbReference>
<evidence type="ECO:0000259" key="4">
    <source>
        <dbReference type="PROSITE" id="PS01124"/>
    </source>
</evidence>
<evidence type="ECO:0000313" key="6">
    <source>
        <dbReference type="Proteomes" id="UP000435138"/>
    </source>
</evidence>
<dbReference type="InterPro" id="IPR020449">
    <property type="entry name" value="Tscrpt_reg_AraC-type_HTH"/>
</dbReference>
<evidence type="ECO:0000256" key="3">
    <source>
        <dbReference type="ARBA" id="ARBA00023163"/>
    </source>
</evidence>
<dbReference type="SMART" id="SM00342">
    <property type="entry name" value="HTH_ARAC"/>
    <property type="match status" value="1"/>
</dbReference>
<dbReference type="PRINTS" id="PR00032">
    <property type="entry name" value="HTHARAC"/>
</dbReference>
<sequence>MSTQLYHQSTLFSEHGIRRIGVILVDGYALISLAATVEPLRAANILSKTKLYDFTFIAAEGDRAQSSIGIAFDVIEMRSAPVDFDMVFLVAGGNPILYENVELGRYLKRLARQNVPLGGISGAPAILARYGLMRHRRFTIHWEHFESLREMSQDFNLEKSLYVIDRDRYTSAGGTGTLDLLINIISKNHGRVLALQVSDWFMHTETRLSEAPQKAGLEQKYNIHHPAALAAVELMHNNLADRLTLAEIADRAHISARQLNRIFAETLGMSVMEFYRDISLDRAVQLLQQTVLPISEVALATGFSNASHFTRIFQSRFETTPKAMRVAARSVPFNNERA</sequence>
<dbReference type="GO" id="GO:0003700">
    <property type="term" value="F:DNA-binding transcription factor activity"/>
    <property type="evidence" value="ECO:0007669"/>
    <property type="project" value="InterPro"/>
</dbReference>
<dbReference type="Pfam" id="PF01965">
    <property type="entry name" value="DJ-1_PfpI"/>
    <property type="match status" value="1"/>
</dbReference>
<dbReference type="SUPFAM" id="SSF52317">
    <property type="entry name" value="Class I glutamine amidotransferase-like"/>
    <property type="match status" value="1"/>
</dbReference>
<dbReference type="InterPro" id="IPR029062">
    <property type="entry name" value="Class_I_gatase-like"/>
</dbReference>
<accession>A0A6A8A920</accession>
<dbReference type="InterPro" id="IPR002818">
    <property type="entry name" value="DJ-1/PfpI"/>
</dbReference>
<proteinExistence type="predicted"/>
<protein>
    <submittedName>
        <fullName evidence="5">Helix-turn-helix domain-containing protein</fullName>
    </submittedName>
</protein>
<keyword evidence="3" id="KW-0804">Transcription</keyword>
<evidence type="ECO:0000313" key="5">
    <source>
        <dbReference type="EMBL" id="MQY46388.1"/>
    </source>
</evidence>
<dbReference type="AlphaFoldDB" id="A0A6A8A920"/>
<dbReference type="PANTHER" id="PTHR43280">
    <property type="entry name" value="ARAC-FAMILY TRANSCRIPTIONAL REGULATOR"/>
    <property type="match status" value="1"/>
</dbReference>
<comment type="caution">
    <text evidence="5">The sequence shown here is derived from an EMBL/GenBank/DDBJ whole genome shotgun (WGS) entry which is preliminary data.</text>
</comment>
<dbReference type="InterPro" id="IPR009057">
    <property type="entry name" value="Homeodomain-like_sf"/>
</dbReference>
<dbReference type="RefSeq" id="WP_153353868.1">
    <property type="nucleotide sequence ID" value="NZ_JAYKOO010000005.1"/>
</dbReference>
<gene>
    <name evidence="5" type="ORF">GAO09_10050</name>
</gene>
<dbReference type="PROSITE" id="PS01124">
    <property type="entry name" value="HTH_ARAC_FAMILY_2"/>
    <property type="match status" value="1"/>
</dbReference>
<reference evidence="5 6" key="1">
    <citation type="submission" date="2019-11" db="EMBL/GenBank/DDBJ databases">
        <title>Genome analysis of Rhizobacterium cereale a novel genus and species isolated from maize roots in North Spain.</title>
        <authorList>
            <person name="Menendez E."/>
            <person name="Flores-Felix J.D."/>
            <person name="Ramirez-Bahena M.-H."/>
            <person name="Igual J.M."/>
            <person name="Garcia-Fraile P."/>
            <person name="Peix A."/>
            <person name="Velazquez E."/>
        </authorList>
    </citation>
    <scope>NUCLEOTIDE SEQUENCE [LARGE SCALE GENOMIC DNA]</scope>
    <source>
        <strain evidence="5 6">RZME27</strain>
    </source>
</reference>
<dbReference type="GO" id="GO:0043565">
    <property type="term" value="F:sequence-specific DNA binding"/>
    <property type="evidence" value="ECO:0007669"/>
    <property type="project" value="InterPro"/>
</dbReference>
<evidence type="ECO:0000256" key="1">
    <source>
        <dbReference type="ARBA" id="ARBA00023015"/>
    </source>
</evidence>
<dbReference type="CDD" id="cd03136">
    <property type="entry name" value="GATase1_AraC_ArgR_like"/>
    <property type="match status" value="1"/>
</dbReference>
<dbReference type="Pfam" id="PF12833">
    <property type="entry name" value="HTH_18"/>
    <property type="match status" value="1"/>
</dbReference>
<organism evidence="5 6">
    <name type="scientific">Endobacterium cereale</name>
    <dbReference type="NCBI Taxonomy" id="2663029"/>
    <lineage>
        <taxon>Bacteria</taxon>
        <taxon>Pseudomonadati</taxon>
        <taxon>Pseudomonadota</taxon>
        <taxon>Alphaproteobacteria</taxon>
        <taxon>Hyphomicrobiales</taxon>
        <taxon>Rhizobiaceae</taxon>
        <taxon>Endobacterium</taxon>
    </lineage>
</organism>
<name>A0A6A8A920_9HYPH</name>
<dbReference type="Proteomes" id="UP000435138">
    <property type="component" value="Unassembled WGS sequence"/>
</dbReference>
<dbReference type="InterPro" id="IPR018060">
    <property type="entry name" value="HTH_AraC"/>
</dbReference>
<keyword evidence="2" id="KW-0238">DNA-binding</keyword>
<dbReference type="PANTHER" id="PTHR43280:SF2">
    <property type="entry name" value="HTH-TYPE TRANSCRIPTIONAL REGULATOR EXSA"/>
    <property type="match status" value="1"/>
</dbReference>
<feature type="domain" description="HTH araC/xylS-type" evidence="4">
    <location>
        <begin position="229"/>
        <end position="327"/>
    </location>
</feature>
<keyword evidence="6" id="KW-1185">Reference proteome</keyword>
<evidence type="ECO:0000256" key="2">
    <source>
        <dbReference type="ARBA" id="ARBA00023125"/>
    </source>
</evidence>
<dbReference type="EMBL" id="WIXI01000040">
    <property type="protein sequence ID" value="MQY46388.1"/>
    <property type="molecule type" value="Genomic_DNA"/>
</dbReference>
<keyword evidence="1" id="KW-0805">Transcription regulation</keyword>
<dbReference type="Gene3D" id="1.10.10.60">
    <property type="entry name" value="Homeodomain-like"/>
    <property type="match status" value="1"/>
</dbReference>